<sequence length="300" mass="31626">DKWTDGADIEIDLTTYDIAASGSVDLTAETVGTKSDYTSHTLASGGSTYGSFTADIEIDSSSADYMSGVTGVKITGTGLDAASASYKVELLDKDGNTLVTEDFESTAAMTQIDYNQNGVSFTFDVQDTSDFEITKEFAYTSTAVTEDKSATFQIGANENQSMSLGFSDMRASALGLTGTGTGFSSSNNVTNGTDSTNAEKALDVTTSENAANAITAIDNAIKSVSSERSKLGASQNRLEHTINNLGTSSENLTAAESRIRDVDMAKEMMEQTKNNILAQASQAMLAQANQQPQGVLQLLR</sequence>
<keyword evidence="3" id="KW-0975">Bacterial flagellum</keyword>
<dbReference type="RefSeq" id="WP_281378905.1">
    <property type="nucleotide sequence ID" value="NZ_JACHXK010000028.1"/>
</dbReference>
<feature type="domain" description="Flagellin C-terminal" evidence="4">
    <location>
        <begin position="214"/>
        <end position="299"/>
    </location>
</feature>
<evidence type="ECO:0000256" key="2">
    <source>
        <dbReference type="ARBA" id="ARBA00005709"/>
    </source>
</evidence>
<feature type="non-terminal residue" evidence="5">
    <location>
        <position position="1"/>
    </location>
</feature>
<proteinExistence type="inferred from homology"/>
<name>A0A7W5FR80_9BACL</name>
<keyword evidence="5" id="KW-0282">Flagellum</keyword>
<dbReference type="GO" id="GO:0005198">
    <property type="term" value="F:structural molecule activity"/>
    <property type="evidence" value="ECO:0007669"/>
    <property type="project" value="InterPro"/>
</dbReference>
<organism evidence="5 6">
    <name type="scientific">Paenibacillus phyllosphaerae</name>
    <dbReference type="NCBI Taxonomy" id="274593"/>
    <lineage>
        <taxon>Bacteria</taxon>
        <taxon>Bacillati</taxon>
        <taxon>Bacillota</taxon>
        <taxon>Bacilli</taxon>
        <taxon>Bacillales</taxon>
        <taxon>Paenibacillaceae</taxon>
        <taxon>Paenibacillus</taxon>
    </lineage>
</organism>
<evidence type="ECO:0000313" key="6">
    <source>
        <dbReference type="Proteomes" id="UP000570361"/>
    </source>
</evidence>
<dbReference type="Gene3D" id="1.20.1330.10">
    <property type="entry name" value="f41 fragment of flagellin, N-terminal domain"/>
    <property type="match status" value="1"/>
</dbReference>
<evidence type="ECO:0000256" key="1">
    <source>
        <dbReference type="ARBA" id="ARBA00004365"/>
    </source>
</evidence>
<reference evidence="5 6" key="1">
    <citation type="submission" date="2020-08" db="EMBL/GenBank/DDBJ databases">
        <title>Genomic Encyclopedia of Type Strains, Phase III (KMG-III): the genomes of soil and plant-associated and newly described type strains.</title>
        <authorList>
            <person name="Whitman W."/>
        </authorList>
    </citation>
    <scope>NUCLEOTIDE SEQUENCE [LARGE SCALE GENOMIC DNA]</scope>
    <source>
        <strain evidence="5 6">CECT 5862</strain>
    </source>
</reference>
<keyword evidence="5" id="KW-0966">Cell projection</keyword>
<dbReference type="SUPFAM" id="SSF64518">
    <property type="entry name" value="Phase 1 flagellin"/>
    <property type="match status" value="1"/>
</dbReference>
<keyword evidence="6" id="KW-1185">Reference proteome</keyword>
<dbReference type="Pfam" id="PF00700">
    <property type="entry name" value="Flagellin_C"/>
    <property type="match status" value="1"/>
</dbReference>
<comment type="caution">
    <text evidence="5">The sequence shown here is derived from an EMBL/GenBank/DDBJ whole genome shotgun (WGS) entry which is preliminary data.</text>
</comment>
<comment type="subcellular location">
    <subcellularLocation>
        <location evidence="1">Bacterial flagellum</location>
    </subcellularLocation>
</comment>
<dbReference type="InterPro" id="IPR001492">
    <property type="entry name" value="Flagellin"/>
</dbReference>
<dbReference type="Proteomes" id="UP000570361">
    <property type="component" value="Unassembled WGS sequence"/>
</dbReference>
<dbReference type="EMBL" id="JACHXK010000028">
    <property type="protein sequence ID" value="MBB3114251.1"/>
    <property type="molecule type" value="Genomic_DNA"/>
</dbReference>
<protein>
    <submittedName>
        <fullName evidence="5">Flagellin-like hook-associated protein FlgL</fullName>
    </submittedName>
</protein>
<evidence type="ECO:0000259" key="4">
    <source>
        <dbReference type="Pfam" id="PF00700"/>
    </source>
</evidence>
<evidence type="ECO:0000256" key="3">
    <source>
        <dbReference type="ARBA" id="ARBA00023143"/>
    </source>
</evidence>
<dbReference type="PANTHER" id="PTHR42792:SF2">
    <property type="entry name" value="FLAGELLIN"/>
    <property type="match status" value="1"/>
</dbReference>
<comment type="similarity">
    <text evidence="2">Belongs to the bacterial flagellin family.</text>
</comment>
<dbReference type="GO" id="GO:0009288">
    <property type="term" value="C:bacterial-type flagellum"/>
    <property type="evidence" value="ECO:0007669"/>
    <property type="project" value="UniProtKB-SubCell"/>
</dbReference>
<accession>A0A7W5FR80</accession>
<keyword evidence="5" id="KW-0969">Cilium</keyword>
<dbReference type="AlphaFoldDB" id="A0A7W5FR80"/>
<dbReference type="PANTHER" id="PTHR42792">
    <property type="entry name" value="FLAGELLIN"/>
    <property type="match status" value="1"/>
</dbReference>
<dbReference type="InterPro" id="IPR046358">
    <property type="entry name" value="Flagellin_C"/>
</dbReference>
<gene>
    <name evidence="5" type="ORF">FHS18_006370</name>
</gene>
<evidence type="ECO:0000313" key="5">
    <source>
        <dbReference type="EMBL" id="MBB3114251.1"/>
    </source>
</evidence>